<reference evidence="2 3" key="1">
    <citation type="submission" date="2023-06" db="EMBL/GenBank/DDBJ databases">
        <title>Cellulomonas sp. MW4 Whole genome sequence.</title>
        <authorList>
            <person name="Park S."/>
        </authorList>
    </citation>
    <scope>NUCLEOTIDE SEQUENCE [LARGE SCALE GENOMIC DNA]</scope>
    <source>
        <strain evidence="2 3">MW4</strain>
    </source>
</reference>
<dbReference type="InterPro" id="IPR037523">
    <property type="entry name" value="VOC_core"/>
</dbReference>
<dbReference type="SUPFAM" id="SSF54593">
    <property type="entry name" value="Glyoxalase/Bleomycin resistance protein/Dihydroxybiphenyl dioxygenase"/>
    <property type="match status" value="1"/>
</dbReference>
<dbReference type="EMBL" id="JAUCGQ010000001">
    <property type="protein sequence ID" value="MDM7854206.1"/>
    <property type="molecule type" value="Genomic_DNA"/>
</dbReference>
<evidence type="ECO:0000259" key="1">
    <source>
        <dbReference type="PROSITE" id="PS51819"/>
    </source>
</evidence>
<sequence>MRSSLRIEIFPADLDATVEFWTRALGFAVERDERRTAWPYAALRRGDALVGAAQRDRKPTAPRRPPVGVEIVLEVDDLEAARERLDEAGVTPDDDVTDQPWGLRDFRVVDPDGYYVRVTTR</sequence>
<dbReference type="InterPro" id="IPR004360">
    <property type="entry name" value="Glyas_Fos-R_dOase_dom"/>
</dbReference>
<dbReference type="Gene3D" id="3.10.180.10">
    <property type="entry name" value="2,3-Dihydroxybiphenyl 1,2-Dioxygenase, domain 1"/>
    <property type="match status" value="1"/>
</dbReference>
<keyword evidence="3" id="KW-1185">Reference proteome</keyword>
<accession>A0ABT7SDJ8</accession>
<gene>
    <name evidence="2" type="ORF">QRT04_04615</name>
</gene>
<dbReference type="RefSeq" id="WP_289453849.1">
    <property type="nucleotide sequence ID" value="NZ_JAUCGQ010000001.1"/>
</dbReference>
<name>A0ABT7SDJ8_9CELL</name>
<feature type="domain" description="VOC" evidence="1">
    <location>
        <begin position="3"/>
        <end position="121"/>
    </location>
</feature>
<dbReference type="InterPro" id="IPR029068">
    <property type="entry name" value="Glyas_Bleomycin-R_OHBP_Dase"/>
</dbReference>
<dbReference type="Pfam" id="PF00903">
    <property type="entry name" value="Glyoxalase"/>
    <property type="match status" value="1"/>
</dbReference>
<protein>
    <submittedName>
        <fullName evidence="2">VOC family protein</fullName>
    </submittedName>
</protein>
<organism evidence="2 3">
    <name type="scientific">Cellulomonas alba</name>
    <dbReference type="NCBI Taxonomy" id="3053467"/>
    <lineage>
        <taxon>Bacteria</taxon>
        <taxon>Bacillati</taxon>
        <taxon>Actinomycetota</taxon>
        <taxon>Actinomycetes</taxon>
        <taxon>Micrococcales</taxon>
        <taxon>Cellulomonadaceae</taxon>
        <taxon>Cellulomonas</taxon>
    </lineage>
</organism>
<evidence type="ECO:0000313" key="2">
    <source>
        <dbReference type="EMBL" id="MDM7854206.1"/>
    </source>
</evidence>
<evidence type="ECO:0000313" key="3">
    <source>
        <dbReference type="Proteomes" id="UP001529338"/>
    </source>
</evidence>
<comment type="caution">
    <text evidence="2">The sequence shown here is derived from an EMBL/GenBank/DDBJ whole genome shotgun (WGS) entry which is preliminary data.</text>
</comment>
<dbReference type="Proteomes" id="UP001529338">
    <property type="component" value="Unassembled WGS sequence"/>
</dbReference>
<dbReference type="PROSITE" id="PS51819">
    <property type="entry name" value="VOC"/>
    <property type="match status" value="1"/>
</dbReference>
<proteinExistence type="predicted"/>